<keyword evidence="10 16" id="KW-1133">Transmembrane helix</keyword>
<comment type="caution">
    <text evidence="17">The sequence shown here is derived from an EMBL/GenBank/DDBJ whole genome shotgun (WGS) entry which is preliminary data.</text>
</comment>
<keyword evidence="12" id="KW-1015">Disulfide bond</keyword>
<gene>
    <name evidence="17" type="ORF">NQ317_004772</name>
</gene>
<dbReference type="InterPro" id="IPR006875">
    <property type="entry name" value="Sarcoglycan"/>
</dbReference>
<evidence type="ECO:0000313" key="17">
    <source>
        <dbReference type="EMBL" id="KAJ8977864.1"/>
    </source>
</evidence>
<comment type="subcellular location">
    <subcellularLocation>
        <location evidence="3">Cell membrane</location>
        <location evidence="3">Sarcolemma</location>
        <topology evidence="3">Single-pass type II membrane protein</topology>
    </subcellularLocation>
    <subcellularLocation>
        <location evidence="2">Cytoplasm</location>
        <location evidence="2">Cytoskeleton</location>
    </subcellularLocation>
</comment>
<name>A0ABQ9JIY6_9CUCU</name>
<evidence type="ECO:0000256" key="12">
    <source>
        <dbReference type="ARBA" id="ARBA00023157"/>
    </source>
</evidence>
<keyword evidence="11 16" id="KW-0472">Membrane</keyword>
<evidence type="ECO:0000256" key="14">
    <source>
        <dbReference type="ARBA" id="ARBA00023212"/>
    </source>
</evidence>
<evidence type="ECO:0000256" key="1">
    <source>
        <dbReference type="ARBA" id="ARBA00002860"/>
    </source>
</evidence>
<dbReference type="EMBL" id="JAPWTJ010000500">
    <property type="protein sequence ID" value="KAJ8977864.1"/>
    <property type="molecule type" value="Genomic_DNA"/>
</dbReference>
<comment type="similarity">
    <text evidence="4">Belongs to the sarcoglycan beta/delta/gamma/zeta family.</text>
</comment>
<evidence type="ECO:0000256" key="4">
    <source>
        <dbReference type="ARBA" id="ARBA00007574"/>
    </source>
</evidence>
<keyword evidence="9" id="KW-0735">Signal-anchor</keyword>
<organism evidence="17 18">
    <name type="scientific">Molorchus minor</name>
    <dbReference type="NCBI Taxonomy" id="1323400"/>
    <lineage>
        <taxon>Eukaryota</taxon>
        <taxon>Metazoa</taxon>
        <taxon>Ecdysozoa</taxon>
        <taxon>Arthropoda</taxon>
        <taxon>Hexapoda</taxon>
        <taxon>Insecta</taxon>
        <taxon>Pterygota</taxon>
        <taxon>Neoptera</taxon>
        <taxon>Endopterygota</taxon>
        <taxon>Coleoptera</taxon>
        <taxon>Polyphaga</taxon>
        <taxon>Cucujiformia</taxon>
        <taxon>Chrysomeloidea</taxon>
        <taxon>Cerambycidae</taxon>
        <taxon>Lamiinae</taxon>
        <taxon>Monochamini</taxon>
        <taxon>Molorchus</taxon>
    </lineage>
</organism>
<sequence length="315" mass="35189">MLDSPPTSDLFSDEADSLSVRDKTNRSISRQNINNFKAGYLPVDNTKRTSKGRKTFAFWTLIVLLLILAIGNLVLTMTILAVLRLGQGMESIELVPNAEAIKFFGNVDLDHIYKRDGILEGYEERPVVITSEDNAVILNLFSRPGRPATKLKVDKNETVFKGINKFSIRTENEEIILNISHPVFTSLQNGRNFKVTSMQTNKIRSSNNNSLKIAAERINMKGAEGAKIEGSEIVWNAEEGIYLSSNGSILLNGQRGTFLDIKRIPLVKLSNNNYVVSQFKLCVCIPGGKLFKIPILKPNVGIHCHNVNMQYNFCI</sequence>
<dbReference type="Pfam" id="PF04790">
    <property type="entry name" value="Sarcoglycan_1"/>
    <property type="match status" value="1"/>
</dbReference>
<evidence type="ECO:0000256" key="5">
    <source>
        <dbReference type="ARBA" id="ARBA00015329"/>
    </source>
</evidence>
<evidence type="ECO:0000256" key="9">
    <source>
        <dbReference type="ARBA" id="ARBA00022968"/>
    </source>
</evidence>
<dbReference type="InterPro" id="IPR027659">
    <property type="entry name" value="Sgcb"/>
</dbReference>
<keyword evidence="14" id="KW-0206">Cytoskeleton</keyword>
<evidence type="ECO:0000256" key="2">
    <source>
        <dbReference type="ARBA" id="ARBA00004245"/>
    </source>
</evidence>
<dbReference type="Proteomes" id="UP001162164">
    <property type="component" value="Unassembled WGS sequence"/>
</dbReference>
<evidence type="ECO:0000256" key="8">
    <source>
        <dbReference type="ARBA" id="ARBA00022692"/>
    </source>
</evidence>
<proteinExistence type="inferred from homology"/>
<evidence type="ECO:0000256" key="15">
    <source>
        <dbReference type="ARBA" id="ARBA00026041"/>
    </source>
</evidence>
<dbReference type="PANTHER" id="PTHR21142">
    <property type="entry name" value="SARCOGLYCANS"/>
    <property type="match status" value="1"/>
</dbReference>
<evidence type="ECO:0000256" key="3">
    <source>
        <dbReference type="ARBA" id="ARBA00004274"/>
    </source>
</evidence>
<dbReference type="PANTHER" id="PTHR21142:SF2">
    <property type="entry name" value="BETA-SARCOGLYCAN"/>
    <property type="match status" value="1"/>
</dbReference>
<protein>
    <recommendedName>
        <fullName evidence="5">Beta-sarcoglycan</fullName>
    </recommendedName>
</protein>
<keyword evidence="6" id="KW-1003">Cell membrane</keyword>
<evidence type="ECO:0000256" key="7">
    <source>
        <dbReference type="ARBA" id="ARBA00022490"/>
    </source>
</evidence>
<keyword evidence="18" id="KW-1185">Reference proteome</keyword>
<evidence type="ECO:0000313" key="18">
    <source>
        <dbReference type="Proteomes" id="UP001162164"/>
    </source>
</evidence>
<keyword evidence="7" id="KW-0963">Cytoplasm</keyword>
<reference evidence="17" key="1">
    <citation type="journal article" date="2023" name="Insect Mol. Biol.">
        <title>Genome sequencing provides insights into the evolution of gene families encoding plant cell wall-degrading enzymes in longhorned beetles.</title>
        <authorList>
            <person name="Shin N.R."/>
            <person name="Okamura Y."/>
            <person name="Kirsch R."/>
            <person name="Pauchet Y."/>
        </authorList>
    </citation>
    <scope>NUCLEOTIDE SEQUENCE</scope>
    <source>
        <strain evidence="17">MMC_N1</strain>
    </source>
</reference>
<evidence type="ECO:0000256" key="16">
    <source>
        <dbReference type="SAM" id="Phobius"/>
    </source>
</evidence>
<evidence type="ECO:0000256" key="11">
    <source>
        <dbReference type="ARBA" id="ARBA00023136"/>
    </source>
</evidence>
<feature type="transmembrane region" description="Helical" evidence="16">
    <location>
        <begin position="56"/>
        <end position="83"/>
    </location>
</feature>
<comment type="subunit">
    <text evidence="15">Cross-link to form 2 major subcomplexes: one consisting of SGCB, SGCD and SGCG and the other consisting of SGCB and SGCD. The association between SGCB and SGCG is particularly strong while SGCA is loosely associated with the other sarcoglycans.</text>
</comment>
<keyword evidence="13" id="KW-0325">Glycoprotein</keyword>
<accession>A0ABQ9JIY6</accession>
<comment type="function">
    <text evidence="1">Component of the sarcoglycan complex, a subcomplex of the dystrophin-glycoprotein complex which forms a link between the F-actin cytoskeleton and the extracellular matrix.</text>
</comment>
<evidence type="ECO:0000256" key="10">
    <source>
        <dbReference type="ARBA" id="ARBA00022989"/>
    </source>
</evidence>
<keyword evidence="8 16" id="KW-0812">Transmembrane</keyword>
<evidence type="ECO:0000256" key="13">
    <source>
        <dbReference type="ARBA" id="ARBA00023180"/>
    </source>
</evidence>
<evidence type="ECO:0000256" key="6">
    <source>
        <dbReference type="ARBA" id="ARBA00022475"/>
    </source>
</evidence>